<protein>
    <submittedName>
        <fullName evidence="1">Uncharacterized protein</fullName>
    </submittedName>
</protein>
<dbReference type="EMBL" id="LCPK01000013">
    <property type="protein sequence ID" value="KKU97799.1"/>
    <property type="molecule type" value="Genomic_DNA"/>
</dbReference>
<comment type="caution">
    <text evidence="1">The sequence shown here is derived from an EMBL/GenBank/DDBJ whole genome shotgun (WGS) entry which is preliminary data.</text>
</comment>
<organism evidence="1 2">
    <name type="scientific">Candidatus Amesbacteria bacterium GW2011_GWB1_48_13</name>
    <dbReference type="NCBI Taxonomy" id="1618362"/>
    <lineage>
        <taxon>Bacteria</taxon>
        <taxon>Candidatus Amesiibacteriota</taxon>
    </lineage>
</organism>
<evidence type="ECO:0000313" key="1">
    <source>
        <dbReference type="EMBL" id="KKU97799.1"/>
    </source>
</evidence>
<feature type="non-terminal residue" evidence="1">
    <location>
        <position position="1"/>
    </location>
</feature>
<accession>A0A0G1UU85</accession>
<evidence type="ECO:0000313" key="2">
    <source>
        <dbReference type="Proteomes" id="UP000034694"/>
    </source>
</evidence>
<reference evidence="1 2" key="1">
    <citation type="journal article" date="2015" name="Nature">
        <title>rRNA introns, odd ribosomes, and small enigmatic genomes across a large radiation of phyla.</title>
        <authorList>
            <person name="Brown C.T."/>
            <person name="Hug L.A."/>
            <person name="Thomas B.C."/>
            <person name="Sharon I."/>
            <person name="Castelle C.J."/>
            <person name="Singh A."/>
            <person name="Wilkins M.J."/>
            <person name="Williams K.H."/>
            <person name="Banfield J.F."/>
        </authorList>
    </citation>
    <scope>NUCLEOTIDE SEQUENCE [LARGE SCALE GENOMIC DNA]</scope>
</reference>
<dbReference type="AlphaFoldDB" id="A0A0G1UU85"/>
<sequence length="30" mass="3576">VNYELNSFYPYKVQKLSTNESGYSVYKLIK</sequence>
<dbReference type="Proteomes" id="UP000034694">
    <property type="component" value="Unassembled WGS sequence"/>
</dbReference>
<proteinExistence type="predicted"/>
<gene>
    <name evidence="1" type="ORF">UY28_C0013G0001</name>
</gene>
<name>A0A0G1UU85_9BACT</name>